<organism evidence="2 3">
    <name type="scientific">Syncephalis pseudoplumigaleata</name>
    <dbReference type="NCBI Taxonomy" id="1712513"/>
    <lineage>
        <taxon>Eukaryota</taxon>
        <taxon>Fungi</taxon>
        <taxon>Fungi incertae sedis</taxon>
        <taxon>Zoopagomycota</taxon>
        <taxon>Zoopagomycotina</taxon>
        <taxon>Zoopagomycetes</taxon>
        <taxon>Zoopagales</taxon>
        <taxon>Piptocephalidaceae</taxon>
        <taxon>Syncephalis</taxon>
    </lineage>
</organism>
<dbReference type="EMBL" id="KZ989551">
    <property type="protein sequence ID" value="RKP25983.1"/>
    <property type="molecule type" value="Genomic_DNA"/>
</dbReference>
<accession>A0A4P9Z0J4</accession>
<dbReference type="CDD" id="cd00161">
    <property type="entry name" value="beta-trefoil_Ricin-like"/>
    <property type="match status" value="1"/>
</dbReference>
<dbReference type="InterPro" id="IPR035992">
    <property type="entry name" value="Ricin_B-like_lectins"/>
</dbReference>
<evidence type="ECO:0000256" key="1">
    <source>
        <dbReference type="SAM" id="SignalP"/>
    </source>
</evidence>
<name>A0A4P9Z0J4_9FUNG</name>
<dbReference type="Gene3D" id="2.80.10.50">
    <property type="match status" value="1"/>
</dbReference>
<gene>
    <name evidence="2" type="ORF">SYNPS1DRAFT_28300</name>
</gene>
<dbReference type="AlphaFoldDB" id="A0A4P9Z0J4"/>
<dbReference type="SUPFAM" id="SSF50370">
    <property type="entry name" value="Ricin B-like lectins"/>
    <property type="match status" value="1"/>
</dbReference>
<protein>
    <recommendedName>
        <fullName evidence="4">Ricin B lectin domain-containing protein</fullName>
    </recommendedName>
</protein>
<evidence type="ECO:0000313" key="2">
    <source>
        <dbReference type="EMBL" id="RKP25983.1"/>
    </source>
</evidence>
<dbReference type="OrthoDB" id="5569800at2759"/>
<evidence type="ECO:0008006" key="4">
    <source>
        <dbReference type="Google" id="ProtNLM"/>
    </source>
</evidence>
<proteinExistence type="predicted"/>
<sequence>MRPFFMIVMCIASMAFVVTAELAGYPGKDAFRIAYGDKCVRLVRDRDPWFHDCTHDNPLDFASMWHTVPVGDYFNIKNVETGMCLYEGRPATVQNCSDSSGNNLWRFFHGGDYPTDEWKIITKSSDDQKNGAFTCVSYDRTFLFVGHTVTFTCNRDNNNQFFKRIPVAGLPRE</sequence>
<keyword evidence="1" id="KW-0732">Signal</keyword>
<feature type="signal peptide" evidence="1">
    <location>
        <begin position="1"/>
        <end position="20"/>
    </location>
</feature>
<keyword evidence="3" id="KW-1185">Reference proteome</keyword>
<feature type="chain" id="PRO_5021009263" description="Ricin B lectin domain-containing protein" evidence="1">
    <location>
        <begin position="21"/>
        <end position="173"/>
    </location>
</feature>
<reference evidence="3" key="1">
    <citation type="journal article" date="2018" name="Nat. Microbiol.">
        <title>Leveraging single-cell genomics to expand the fungal tree of life.</title>
        <authorList>
            <person name="Ahrendt S.R."/>
            <person name="Quandt C.A."/>
            <person name="Ciobanu D."/>
            <person name="Clum A."/>
            <person name="Salamov A."/>
            <person name="Andreopoulos B."/>
            <person name="Cheng J.F."/>
            <person name="Woyke T."/>
            <person name="Pelin A."/>
            <person name="Henrissat B."/>
            <person name="Reynolds N.K."/>
            <person name="Benny G.L."/>
            <person name="Smith M.E."/>
            <person name="James T.Y."/>
            <person name="Grigoriev I.V."/>
        </authorList>
    </citation>
    <scope>NUCLEOTIDE SEQUENCE [LARGE SCALE GENOMIC DNA]</scope>
    <source>
        <strain evidence="3">Benny S71-1</strain>
    </source>
</reference>
<dbReference type="Proteomes" id="UP000278143">
    <property type="component" value="Unassembled WGS sequence"/>
</dbReference>
<evidence type="ECO:0000313" key="3">
    <source>
        <dbReference type="Proteomes" id="UP000278143"/>
    </source>
</evidence>